<keyword evidence="1" id="KW-0732">Signal</keyword>
<protein>
    <recommendedName>
        <fullName evidence="4">Lipoprotein</fullName>
    </recommendedName>
</protein>
<dbReference type="PROSITE" id="PS51257">
    <property type="entry name" value="PROKAR_LIPOPROTEIN"/>
    <property type="match status" value="1"/>
</dbReference>
<dbReference type="OrthoDB" id="8479759at2"/>
<keyword evidence="3" id="KW-1185">Reference proteome</keyword>
<feature type="chain" id="PRO_5002597304" description="Lipoprotein" evidence="1">
    <location>
        <begin position="18"/>
        <end position="188"/>
    </location>
</feature>
<comment type="caution">
    <text evidence="2">The sequence shown here is derived from an EMBL/GenBank/DDBJ whole genome shotgun (WGS) entry which is preliminary data.</text>
</comment>
<sequence length="188" mass="21277">MSKVALSLSTASLLVLAACQTTGNKDYWSDWEAVPKSETVLDWNFSKPTDVLTRRVSHSGTRQEQWSWDDGTVFVTKAGFARHYRIKVDENEFSKHLSEWDSFGKHSPSLSVSDIQETTNRHGRFYFTELKNNDGDDCWVFMQAVKGVVAANYIDSGHPTGFLMGYDCGASRYSSTDFNQFAAGLRYR</sequence>
<name>A0A0H2MIR6_9PROT</name>
<feature type="signal peptide" evidence="1">
    <location>
        <begin position="1"/>
        <end position="17"/>
    </location>
</feature>
<evidence type="ECO:0000256" key="1">
    <source>
        <dbReference type="SAM" id="SignalP"/>
    </source>
</evidence>
<dbReference type="AlphaFoldDB" id="A0A0H2MIR6"/>
<evidence type="ECO:0008006" key="4">
    <source>
        <dbReference type="Google" id="ProtNLM"/>
    </source>
</evidence>
<organism evidence="2 3">
    <name type="scientific">Kiloniella spongiae</name>
    <dbReference type="NCBI Taxonomy" id="1489064"/>
    <lineage>
        <taxon>Bacteria</taxon>
        <taxon>Pseudomonadati</taxon>
        <taxon>Pseudomonadota</taxon>
        <taxon>Alphaproteobacteria</taxon>
        <taxon>Rhodospirillales</taxon>
        <taxon>Kiloniellaceae</taxon>
        <taxon>Kiloniella</taxon>
    </lineage>
</organism>
<proteinExistence type="predicted"/>
<evidence type="ECO:0000313" key="3">
    <source>
        <dbReference type="Proteomes" id="UP000035444"/>
    </source>
</evidence>
<dbReference type="EMBL" id="LAQL01000002">
    <property type="protein sequence ID" value="KLN62419.1"/>
    <property type="molecule type" value="Genomic_DNA"/>
</dbReference>
<gene>
    <name evidence="2" type="ORF">WH96_02645</name>
</gene>
<evidence type="ECO:0000313" key="2">
    <source>
        <dbReference type="EMBL" id="KLN62419.1"/>
    </source>
</evidence>
<dbReference type="RefSeq" id="WP_047762541.1">
    <property type="nucleotide sequence ID" value="NZ_LAQL01000002.1"/>
</dbReference>
<reference evidence="2 3" key="1">
    <citation type="submission" date="2015-03" db="EMBL/GenBank/DDBJ databases">
        <title>Genome Sequence of Kiloniella spongiae MEBiC09566, isolated from a marine sponge.</title>
        <authorList>
            <person name="Shao Z."/>
            <person name="Wang L."/>
            <person name="Li X."/>
        </authorList>
    </citation>
    <scope>NUCLEOTIDE SEQUENCE [LARGE SCALE GENOMIC DNA]</scope>
    <source>
        <strain evidence="2 3">MEBiC09566</strain>
    </source>
</reference>
<accession>A0A0H2MIR6</accession>
<dbReference type="Proteomes" id="UP000035444">
    <property type="component" value="Unassembled WGS sequence"/>
</dbReference>
<dbReference type="STRING" id="1489064.WH96_02645"/>